<evidence type="ECO:0000313" key="2">
    <source>
        <dbReference type="EMBL" id="GAX62323.1"/>
    </source>
</evidence>
<dbReference type="InterPro" id="IPR029060">
    <property type="entry name" value="PIN-like_dom_sf"/>
</dbReference>
<dbReference type="Proteomes" id="UP000218542">
    <property type="component" value="Unassembled WGS sequence"/>
</dbReference>
<proteinExistence type="predicted"/>
<accession>A0A286U2E2</accession>
<dbReference type="RefSeq" id="WP_096895704.1">
    <property type="nucleotide sequence ID" value="NZ_BAOS01000029.1"/>
</dbReference>
<evidence type="ECO:0000259" key="1">
    <source>
        <dbReference type="Pfam" id="PF01850"/>
    </source>
</evidence>
<comment type="caution">
    <text evidence="2">The sequence shown here is derived from an EMBL/GenBank/DDBJ whole genome shotgun (WGS) entry which is preliminary data.</text>
</comment>
<dbReference type="Pfam" id="PF01850">
    <property type="entry name" value="PIN"/>
    <property type="match status" value="1"/>
</dbReference>
<name>A0A286U2E2_9BACT</name>
<organism evidence="2 3">
    <name type="scientific">Candidatus Scalindua japonica</name>
    <dbReference type="NCBI Taxonomy" id="1284222"/>
    <lineage>
        <taxon>Bacteria</taxon>
        <taxon>Pseudomonadati</taxon>
        <taxon>Planctomycetota</taxon>
        <taxon>Candidatus Brocadiia</taxon>
        <taxon>Candidatus Brocadiales</taxon>
        <taxon>Candidatus Scalinduaceae</taxon>
        <taxon>Candidatus Scalindua</taxon>
    </lineage>
</organism>
<dbReference type="AlphaFoldDB" id="A0A286U2E2"/>
<dbReference type="Gene3D" id="3.40.50.1010">
    <property type="entry name" value="5'-nuclease"/>
    <property type="match status" value="1"/>
</dbReference>
<keyword evidence="3" id="KW-1185">Reference proteome</keyword>
<dbReference type="InterPro" id="IPR002716">
    <property type="entry name" value="PIN_dom"/>
</dbReference>
<protein>
    <submittedName>
        <fullName evidence="2">PilT protein domain-containing protein</fullName>
    </submittedName>
</protein>
<dbReference type="EMBL" id="BAOS01000029">
    <property type="protein sequence ID" value="GAX62323.1"/>
    <property type="molecule type" value="Genomic_DNA"/>
</dbReference>
<sequence>MLLVDTSVWVSHLREGNAGLTNSLNNGDVICHPFIIGELACGHLRNRSEILSLLQTLPMVVQAEHEEVLLFIENNKLMGKGLGYIDIHLLASAVLEQTPIWTLDKKLNEISIKLGLSITKNKEI</sequence>
<dbReference type="SUPFAM" id="SSF88723">
    <property type="entry name" value="PIN domain-like"/>
    <property type="match status" value="1"/>
</dbReference>
<gene>
    <name evidence="2" type="ORF">SCALIN_C29_0107</name>
</gene>
<evidence type="ECO:0000313" key="3">
    <source>
        <dbReference type="Proteomes" id="UP000218542"/>
    </source>
</evidence>
<feature type="domain" description="PIN" evidence="1">
    <location>
        <begin position="3"/>
        <end position="111"/>
    </location>
</feature>
<dbReference type="OrthoDB" id="329172at2"/>
<reference evidence="3" key="1">
    <citation type="journal article" date="2017" name="Environ. Microbiol. Rep.">
        <title>Genetic Diversity of Marine Anaerobic Ammonium-Oxidizing Bacteria as Revealed by Genomic and Proteomic Analyses of 'Candidatus Scalindua japonica'.</title>
        <authorList>
            <person name="Oshiki M."/>
            <person name="Mizuto K."/>
            <person name="Kimura Z."/>
            <person name="Kindaichi T."/>
            <person name="Satoh H."/>
            <person name="Okabe S."/>
        </authorList>
    </citation>
    <scope>NUCLEOTIDE SEQUENCE [LARGE SCALE GENOMIC DNA]</scope>
    <source>
        <strain evidence="3">husup-a2</strain>
    </source>
</reference>